<dbReference type="Gene3D" id="1.10.238.10">
    <property type="entry name" value="EF-hand"/>
    <property type="match status" value="1"/>
</dbReference>
<dbReference type="GO" id="GO:0005509">
    <property type="term" value="F:calcium ion binding"/>
    <property type="evidence" value="ECO:0007669"/>
    <property type="project" value="InterPro"/>
</dbReference>
<evidence type="ECO:0000256" key="1">
    <source>
        <dbReference type="ARBA" id="ARBA00022837"/>
    </source>
</evidence>
<proteinExistence type="predicted"/>
<feature type="domain" description="EF-hand" evidence="2">
    <location>
        <begin position="11"/>
        <end position="46"/>
    </location>
</feature>
<organism evidence="3">
    <name type="scientific">Cucumis melo</name>
    <name type="common">Muskmelon</name>
    <dbReference type="NCBI Taxonomy" id="3656"/>
    <lineage>
        <taxon>Eukaryota</taxon>
        <taxon>Viridiplantae</taxon>
        <taxon>Streptophyta</taxon>
        <taxon>Embryophyta</taxon>
        <taxon>Tracheophyta</taxon>
        <taxon>Spermatophyta</taxon>
        <taxon>Magnoliopsida</taxon>
        <taxon>eudicotyledons</taxon>
        <taxon>Gunneridae</taxon>
        <taxon>Pentapetalae</taxon>
        <taxon>rosids</taxon>
        <taxon>fabids</taxon>
        <taxon>Cucurbitales</taxon>
        <taxon>Cucurbitaceae</taxon>
        <taxon>Benincaseae</taxon>
        <taxon>Cucumis</taxon>
    </lineage>
</organism>
<dbReference type="SMART" id="SM00054">
    <property type="entry name" value="EFh"/>
    <property type="match status" value="1"/>
</dbReference>
<dbReference type="InterPro" id="IPR002048">
    <property type="entry name" value="EF_hand_dom"/>
</dbReference>
<dbReference type="InterPro" id="IPR018247">
    <property type="entry name" value="EF_Hand_1_Ca_BS"/>
</dbReference>
<evidence type="ECO:0000259" key="2">
    <source>
        <dbReference type="PROSITE" id="PS50222"/>
    </source>
</evidence>
<dbReference type="AlphaFoldDB" id="A0A9I9CZA3"/>
<dbReference type="InterPro" id="IPR011992">
    <property type="entry name" value="EF-hand-dom_pair"/>
</dbReference>
<dbReference type="SUPFAM" id="SSF47473">
    <property type="entry name" value="EF-hand"/>
    <property type="match status" value="1"/>
</dbReference>
<dbReference type="PROSITE" id="PS00018">
    <property type="entry name" value="EF_HAND_1"/>
    <property type="match status" value="2"/>
</dbReference>
<accession>A0A9I9CZA3</accession>
<sequence>MAHHGVSKFNFSREEMKEIFREHDIDGDGYLSIGELIKAMGFLGHSIPFYKAHYGMAYSDENGDGLISEDELDKLIDYAERFQNKRR</sequence>
<dbReference type="Gramene" id="MELO3C010875.2.1">
    <property type="protein sequence ID" value="MELO3C010875.2.1"/>
    <property type="gene ID" value="MELO3C010875.2"/>
</dbReference>
<protein>
    <recommendedName>
        <fullName evidence="2">EF-hand domain-containing protein</fullName>
    </recommendedName>
</protein>
<dbReference type="Pfam" id="PF13499">
    <property type="entry name" value="EF-hand_7"/>
    <property type="match status" value="1"/>
</dbReference>
<dbReference type="PROSITE" id="PS50222">
    <property type="entry name" value="EF_HAND_2"/>
    <property type="match status" value="1"/>
</dbReference>
<evidence type="ECO:0000313" key="3">
    <source>
        <dbReference type="EnsemblPlants" id="MELO3C010875.2.1"/>
    </source>
</evidence>
<reference evidence="3" key="1">
    <citation type="submission" date="2023-03" db="UniProtKB">
        <authorList>
            <consortium name="EnsemblPlants"/>
        </authorList>
    </citation>
    <scope>IDENTIFICATION</scope>
</reference>
<name>A0A9I9CZA3_CUCME</name>
<dbReference type="EnsemblPlants" id="MELO3C010875.2.1">
    <property type="protein sequence ID" value="MELO3C010875.2.1"/>
    <property type="gene ID" value="MELO3C010875.2"/>
</dbReference>
<keyword evidence="1" id="KW-0106">Calcium</keyword>